<feature type="binding site" evidence="5">
    <location>
        <begin position="68"/>
        <end position="75"/>
    </location>
    <ligand>
        <name>ATP</name>
        <dbReference type="ChEBI" id="CHEBI:30616"/>
    </ligand>
</feature>
<name>A0A7W8C3U6_9BACT</name>
<keyword evidence="3 5" id="KW-0347">Helicase</keyword>
<evidence type="ECO:0000259" key="6">
    <source>
        <dbReference type="PROSITE" id="PS51198"/>
    </source>
</evidence>
<dbReference type="GO" id="GO:0005524">
    <property type="term" value="F:ATP binding"/>
    <property type="evidence" value="ECO:0007669"/>
    <property type="project" value="UniProtKB-UniRule"/>
</dbReference>
<evidence type="ECO:0000256" key="5">
    <source>
        <dbReference type="PROSITE-ProRule" id="PRU00560"/>
    </source>
</evidence>
<dbReference type="AlphaFoldDB" id="A0A7W8C3U6"/>
<dbReference type="InterPro" id="IPR027417">
    <property type="entry name" value="P-loop_NTPase"/>
</dbReference>
<feature type="domain" description="UvrD-like helicase ATP-binding" evidence="6">
    <location>
        <begin position="47"/>
        <end position="336"/>
    </location>
</feature>
<keyword evidence="8" id="KW-1185">Reference proteome</keyword>
<dbReference type="RefSeq" id="WP_183718549.1">
    <property type="nucleotide sequence ID" value="NZ_JACHGO010000003.1"/>
</dbReference>
<comment type="caution">
    <text evidence="7">The sequence shown here is derived from an EMBL/GenBank/DDBJ whole genome shotgun (WGS) entry which is preliminary data.</text>
</comment>
<dbReference type="GO" id="GO:0000725">
    <property type="term" value="P:recombinational repair"/>
    <property type="evidence" value="ECO:0007669"/>
    <property type="project" value="TreeGrafter"/>
</dbReference>
<accession>A0A7W8C3U6</accession>
<dbReference type="InterPro" id="IPR013986">
    <property type="entry name" value="DExx_box_DNA_helicase_dom_sf"/>
</dbReference>
<dbReference type="GO" id="GO:0003677">
    <property type="term" value="F:DNA binding"/>
    <property type="evidence" value="ECO:0007669"/>
    <property type="project" value="UniProtKB-KW"/>
</dbReference>
<proteinExistence type="predicted"/>
<dbReference type="InterPro" id="IPR014016">
    <property type="entry name" value="UvrD-like_ATP-bd"/>
</dbReference>
<dbReference type="Gene3D" id="3.40.50.300">
    <property type="entry name" value="P-loop containing nucleotide triphosphate hydrolases"/>
    <property type="match status" value="2"/>
</dbReference>
<dbReference type="PROSITE" id="PS51198">
    <property type="entry name" value="UVRD_HELICASE_ATP_BIND"/>
    <property type="match status" value="1"/>
</dbReference>
<dbReference type="GO" id="GO:0016787">
    <property type="term" value="F:hydrolase activity"/>
    <property type="evidence" value="ECO:0007669"/>
    <property type="project" value="UniProtKB-UniRule"/>
</dbReference>
<dbReference type="EMBL" id="JACHGO010000003">
    <property type="protein sequence ID" value="MBB5143205.1"/>
    <property type="molecule type" value="Genomic_DNA"/>
</dbReference>
<dbReference type="Proteomes" id="UP000539075">
    <property type="component" value="Unassembled WGS sequence"/>
</dbReference>
<sequence length="646" mass="73477">MRHEQLFEEIASLVCGKPQGISAEECKGSYGSRHPLCSEYSACRINEKTREQLEFVCEPSNLNIHLAACPGSGKTESVALRAAHIIKTWPSSHSGVAVLTFTNNAASVIKSRTAQLIGAEAISSPHFIGTIDSWIHGFILHPFSHLLTKYEGKQGDKSMRLIENDSRSPFLKHYESYYGMAQTGKLKAHEFYYTTSGKIIFSSADKGNDTKREQVRLVDWQVKDLSKTKLKFWKAGFCTYQDAEILCFRLIKNHAYFKKLFANRFRLIIIDECQDLSPVQIDILDQLLDSGVKINLVGDLNQAIYKFRHVDINIIKNFIQEKNIKTLALSVNHRSCQSIVNTCNKLIAEVPPPQGMQHQLLKNPCVCLCYPRDKIAILPQWFNDNIMSNECVRSSAILARGWSTVNKMRPSKQSGARDHEKFARSIYCWGINSIEEKKIAFENLGDFITNKFLQKSHFSRQNFFCPDECTPKDWRIFLSGILTNIVTSHQYISDLNQSWAAWIPKVLLSINDIVFNELKKSPVNCLTESFQKLDGRRFKKPQNGNDNIISNYVGNTISAAIDTKITTIHSVKGETFDAVMVVSSSSKSGSQDSHWEHWLENQHNEAARIAYVASSRPRHWLIWAIPSPNQEQKERLKQFGFELTSI</sequence>
<evidence type="ECO:0000256" key="4">
    <source>
        <dbReference type="ARBA" id="ARBA00022840"/>
    </source>
</evidence>
<dbReference type="Pfam" id="PF00580">
    <property type="entry name" value="UvrD-helicase"/>
    <property type="match status" value="1"/>
</dbReference>
<evidence type="ECO:0000313" key="7">
    <source>
        <dbReference type="EMBL" id="MBB5143205.1"/>
    </source>
</evidence>
<keyword evidence="2 5" id="KW-0378">Hydrolase</keyword>
<organism evidence="7 8">
    <name type="scientific">Desulfovibrio intestinalis</name>
    <dbReference type="NCBI Taxonomy" id="58621"/>
    <lineage>
        <taxon>Bacteria</taxon>
        <taxon>Pseudomonadati</taxon>
        <taxon>Thermodesulfobacteriota</taxon>
        <taxon>Desulfovibrionia</taxon>
        <taxon>Desulfovibrionales</taxon>
        <taxon>Desulfovibrionaceae</taxon>
        <taxon>Desulfovibrio</taxon>
    </lineage>
</organism>
<reference evidence="7 8" key="1">
    <citation type="submission" date="2020-08" db="EMBL/GenBank/DDBJ databases">
        <title>Genomic Encyclopedia of Type Strains, Phase IV (KMG-IV): sequencing the most valuable type-strain genomes for metagenomic binning, comparative biology and taxonomic classification.</title>
        <authorList>
            <person name="Goeker M."/>
        </authorList>
    </citation>
    <scope>NUCLEOTIDE SEQUENCE [LARGE SCALE GENOMIC DNA]</scope>
    <source>
        <strain evidence="7 8">DSM 11275</strain>
    </source>
</reference>
<evidence type="ECO:0000256" key="1">
    <source>
        <dbReference type="ARBA" id="ARBA00022741"/>
    </source>
</evidence>
<evidence type="ECO:0000256" key="3">
    <source>
        <dbReference type="ARBA" id="ARBA00022806"/>
    </source>
</evidence>
<dbReference type="PANTHER" id="PTHR11070">
    <property type="entry name" value="UVRD / RECB / PCRA DNA HELICASE FAMILY MEMBER"/>
    <property type="match status" value="1"/>
</dbReference>
<gene>
    <name evidence="7" type="ORF">HNQ38_001293</name>
</gene>
<keyword evidence="1 5" id="KW-0547">Nucleotide-binding</keyword>
<dbReference type="GO" id="GO:0043138">
    <property type="term" value="F:3'-5' DNA helicase activity"/>
    <property type="evidence" value="ECO:0007669"/>
    <property type="project" value="TreeGrafter"/>
</dbReference>
<dbReference type="SUPFAM" id="SSF52540">
    <property type="entry name" value="P-loop containing nucleoside triphosphate hydrolases"/>
    <property type="match status" value="1"/>
</dbReference>
<evidence type="ECO:0000313" key="8">
    <source>
        <dbReference type="Proteomes" id="UP000539075"/>
    </source>
</evidence>
<keyword evidence="4 5" id="KW-0067">ATP-binding</keyword>
<evidence type="ECO:0000256" key="2">
    <source>
        <dbReference type="ARBA" id="ARBA00022801"/>
    </source>
</evidence>
<dbReference type="InterPro" id="IPR000212">
    <property type="entry name" value="DNA_helicase_UvrD/REP"/>
</dbReference>
<dbReference type="EC" id="3.6.4.12" evidence="7"/>
<dbReference type="PANTHER" id="PTHR11070:SF3">
    <property type="entry name" value="DNA 3'-5' HELICASE"/>
    <property type="match status" value="1"/>
</dbReference>
<protein>
    <submittedName>
        <fullName evidence="7">DNA helicase-2/ATP-dependent DNA helicase PcrA</fullName>
        <ecNumber evidence="7">3.6.4.12</ecNumber>
    </submittedName>
</protein>
<dbReference type="Gene3D" id="1.10.10.160">
    <property type="match status" value="1"/>
</dbReference>